<dbReference type="PANTHER" id="PTHR48034">
    <property type="entry name" value="TRANSFORMER-2 SEX-DETERMINING PROTEIN-RELATED"/>
    <property type="match status" value="1"/>
</dbReference>
<dbReference type="Gene3D" id="3.30.70.330">
    <property type="match status" value="1"/>
</dbReference>
<feature type="domain" description="RRM" evidence="1">
    <location>
        <begin position="2"/>
        <end position="79"/>
    </location>
</feature>
<dbReference type="Pfam" id="PF00076">
    <property type="entry name" value="RRM_1"/>
    <property type="match status" value="1"/>
</dbReference>
<dbReference type="InterPro" id="IPR035979">
    <property type="entry name" value="RBD_domain_sf"/>
</dbReference>
<organism evidence="2">
    <name type="scientific">Sedimenticola thiotaurini</name>
    <dbReference type="NCBI Taxonomy" id="1543721"/>
    <lineage>
        <taxon>Bacteria</taxon>
        <taxon>Pseudomonadati</taxon>
        <taxon>Pseudomonadota</taxon>
        <taxon>Gammaproteobacteria</taxon>
        <taxon>Chromatiales</taxon>
        <taxon>Sedimenticolaceae</taxon>
        <taxon>Sedimenticola</taxon>
    </lineage>
</organism>
<dbReference type="EMBL" id="DRKP01000092">
    <property type="protein sequence ID" value="HEB96371.1"/>
    <property type="molecule type" value="Genomic_DNA"/>
</dbReference>
<accession>A0A831RNU1</accession>
<reference evidence="2" key="1">
    <citation type="journal article" date="2020" name="mSystems">
        <title>Genome- and Community-Level Interaction Insights into Carbon Utilization and Element Cycling Functions of Hydrothermarchaeota in Hydrothermal Sediment.</title>
        <authorList>
            <person name="Zhou Z."/>
            <person name="Liu Y."/>
            <person name="Xu W."/>
            <person name="Pan J."/>
            <person name="Luo Z.H."/>
            <person name="Li M."/>
        </authorList>
    </citation>
    <scope>NUCLEOTIDE SEQUENCE [LARGE SCALE GENOMIC DNA]</scope>
    <source>
        <strain evidence="2">HyVt-443</strain>
    </source>
</reference>
<dbReference type="CDD" id="cd00590">
    <property type="entry name" value="RRM_SF"/>
    <property type="match status" value="1"/>
</dbReference>
<evidence type="ECO:0000313" key="2">
    <source>
        <dbReference type="EMBL" id="HEB96371.1"/>
    </source>
</evidence>
<name>A0A831RNU1_9GAMM</name>
<evidence type="ECO:0000259" key="1">
    <source>
        <dbReference type="PROSITE" id="PS50102"/>
    </source>
</evidence>
<gene>
    <name evidence="2" type="ORF">ENI96_08060</name>
</gene>
<proteinExistence type="predicted"/>
<dbReference type="InterPro" id="IPR050441">
    <property type="entry name" value="RBM"/>
</dbReference>
<comment type="caution">
    <text evidence="2">The sequence shown here is derived from an EMBL/GenBank/DDBJ whole genome shotgun (WGS) entry which is preliminary data.</text>
</comment>
<dbReference type="AlphaFoldDB" id="A0A831RNU1"/>
<sequence>MITLSVRGLPRSTTEEGLLALFAEYGVVRSMKLAKDLFSGDCKGFAIIDMEGHEARAAMAALNGSEYQGSMIRVEPNRPRKGRGGRRRY</sequence>
<dbReference type="SUPFAM" id="SSF54928">
    <property type="entry name" value="RNA-binding domain, RBD"/>
    <property type="match status" value="1"/>
</dbReference>
<protein>
    <submittedName>
        <fullName evidence="2">RNA-binding protein</fullName>
    </submittedName>
</protein>
<dbReference type="SMART" id="SM00360">
    <property type="entry name" value="RRM"/>
    <property type="match status" value="1"/>
</dbReference>
<dbReference type="InterPro" id="IPR012677">
    <property type="entry name" value="Nucleotide-bd_a/b_plait_sf"/>
</dbReference>
<dbReference type="PROSITE" id="PS50102">
    <property type="entry name" value="RRM"/>
    <property type="match status" value="1"/>
</dbReference>
<dbReference type="GO" id="GO:0003723">
    <property type="term" value="F:RNA binding"/>
    <property type="evidence" value="ECO:0007669"/>
    <property type="project" value="InterPro"/>
</dbReference>
<dbReference type="Proteomes" id="UP000886251">
    <property type="component" value="Unassembled WGS sequence"/>
</dbReference>
<dbReference type="InterPro" id="IPR000504">
    <property type="entry name" value="RRM_dom"/>
</dbReference>